<accession>A0A8B8A8P3</accession>
<dbReference type="GO" id="GO:0016567">
    <property type="term" value="P:protein ubiquitination"/>
    <property type="evidence" value="ECO:0007669"/>
    <property type="project" value="TreeGrafter"/>
</dbReference>
<dbReference type="SMART" id="SM00119">
    <property type="entry name" value="HECTc"/>
    <property type="match status" value="1"/>
</dbReference>
<feature type="active site" description="Glycyl thioester intermediate" evidence="6">
    <location>
        <position position="549"/>
    </location>
</feature>
<reference evidence="9" key="1">
    <citation type="submission" date="2025-08" db="UniProtKB">
        <authorList>
            <consortium name="RefSeq"/>
        </authorList>
    </citation>
    <scope>IDENTIFICATION</scope>
    <source>
        <tissue evidence="9">Whole sample</tissue>
    </source>
</reference>
<sequence>MQLFRPNRGGPRPRPKKGSIRTWTNQFFCLADKEAMKPPNTTEKLTLQKAGLGLKKIQFQVTDNEESVFATLTGPEGFPQLKDVGGFELLHCQSNCRELQLITCSWSVESLKKVIGSQAKIYVRPIQKNLKVNDVENEGPSNLKEACSKCSKEFPISELRQHVLSCIESDDQESLPDLLNEETSVIVHVPPILMEQTFTTDDIQVLSYEENIQNKTSALSNFGDQDELPQLLETQIHQQARTEDNVFQHVSDVGPLNSSSELQLASSSVYDIVDETADYCLEHGISDPIEILRYYQQKIVLGRKLDIEDDSEVIEGETNFILIDRNRVLESALEEISGITNLRTCLEVQFYGETSVDLGGPRKEFFVLALRDMKEKYFNPVREWSVEYETLGKIMALSILQNGKMPRVLGPELIQEIFQKEECRPCMKDLRKGLDALGVYSLALKLPGLINVFTPGSSTPLTVKKLSHLLHPNFSEEGSNRRKIESVVYSNFVKYMREVASGRRGNITLQSILQFVTGSDEEPILGFALDPSITFVINNNSFLPTANTCINKLNLYIAEKSEDIPSNDILFALYDYAFTNSYFGLK</sequence>
<evidence type="ECO:0000256" key="3">
    <source>
        <dbReference type="ARBA" id="ARBA00012485"/>
    </source>
</evidence>
<dbReference type="EC" id="2.3.2.26" evidence="3"/>
<comment type="pathway">
    <text evidence="2">Protein modification; protein ubiquitination.</text>
</comment>
<dbReference type="OrthoDB" id="6140673at2759"/>
<dbReference type="Gene3D" id="3.30.2410.10">
    <property type="entry name" value="Hect, E3 ligase catalytic domain"/>
    <property type="match status" value="1"/>
</dbReference>
<dbReference type="AlphaFoldDB" id="A0A8B8A8P3"/>
<feature type="domain" description="HECT" evidence="7">
    <location>
        <begin position="338"/>
        <end position="373"/>
    </location>
</feature>
<evidence type="ECO:0000313" key="8">
    <source>
        <dbReference type="Proteomes" id="UP000694844"/>
    </source>
</evidence>
<comment type="catalytic activity">
    <reaction evidence="1">
        <text>S-ubiquitinyl-[E2 ubiquitin-conjugating enzyme]-L-cysteine + [acceptor protein]-L-lysine = [E2 ubiquitin-conjugating enzyme]-L-cysteine + N(6)-ubiquitinyl-[acceptor protein]-L-lysine.</text>
        <dbReference type="EC" id="2.3.2.26"/>
    </reaction>
</comment>
<evidence type="ECO:0000259" key="7">
    <source>
        <dbReference type="PROSITE" id="PS50237"/>
    </source>
</evidence>
<keyword evidence="4" id="KW-0808">Transferase</keyword>
<dbReference type="Pfam" id="PF00632">
    <property type="entry name" value="HECT"/>
    <property type="match status" value="1"/>
</dbReference>
<feature type="domain" description="HECT" evidence="7">
    <location>
        <begin position="512"/>
        <end position="555"/>
    </location>
</feature>
<dbReference type="InterPro" id="IPR035983">
    <property type="entry name" value="Hect_E3_ubiquitin_ligase"/>
</dbReference>
<evidence type="ECO:0000256" key="5">
    <source>
        <dbReference type="ARBA" id="ARBA00022786"/>
    </source>
</evidence>
<dbReference type="PROSITE" id="PS50237">
    <property type="entry name" value="HECT"/>
    <property type="match status" value="2"/>
</dbReference>
<dbReference type="KEGG" id="cvn:111100171"/>
<dbReference type="Proteomes" id="UP000694844">
    <property type="component" value="Chromosome 6"/>
</dbReference>
<evidence type="ECO:0000256" key="4">
    <source>
        <dbReference type="ARBA" id="ARBA00022679"/>
    </source>
</evidence>
<dbReference type="SUPFAM" id="SSF56204">
    <property type="entry name" value="Hect, E3 ligase catalytic domain"/>
    <property type="match status" value="1"/>
</dbReference>
<proteinExistence type="predicted"/>
<dbReference type="InterPro" id="IPR000569">
    <property type="entry name" value="HECT_dom"/>
</dbReference>
<comment type="caution">
    <text evidence="6">Lacks conserved residue(s) required for the propagation of feature annotation.</text>
</comment>
<dbReference type="PANTHER" id="PTHR11254:SF440">
    <property type="entry name" value="E3 UBIQUITIN-PROTEIN LIGASE NEDD-4"/>
    <property type="match status" value="1"/>
</dbReference>
<organism evidence="8 9">
    <name type="scientific">Crassostrea virginica</name>
    <name type="common">Eastern oyster</name>
    <dbReference type="NCBI Taxonomy" id="6565"/>
    <lineage>
        <taxon>Eukaryota</taxon>
        <taxon>Metazoa</taxon>
        <taxon>Spiralia</taxon>
        <taxon>Lophotrochozoa</taxon>
        <taxon>Mollusca</taxon>
        <taxon>Bivalvia</taxon>
        <taxon>Autobranchia</taxon>
        <taxon>Pteriomorphia</taxon>
        <taxon>Ostreida</taxon>
        <taxon>Ostreoidea</taxon>
        <taxon>Ostreidae</taxon>
        <taxon>Crassostrea</taxon>
    </lineage>
</organism>
<dbReference type="InterPro" id="IPR050409">
    <property type="entry name" value="E3_ubiq-protein_ligase"/>
</dbReference>
<dbReference type="GO" id="GO:0006511">
    <property type="term" value="P:ubiquitin-dependent protein catabolic process"/>
    <property type="evidence" value="ECO:0007669"/>
    <property type="project" value="TreeGrafter"/>
</dbReference>
<keyword evidence="8" id="KW-1185">Reference proteome</keyword>
<dbReference type="GO" id="GO:0005737">
    <property type="term" value="C:cytoplasm"/>
    <property type="evidence" value="ECO:0007669"/>
    <property type="project" value="TreeGrafter"/>
</dbReference>
<dbReference type="GeneID" id="111100171"/>
<keyword evidence="5 6" id="KW-0833">Ubl conjugation pathway</keyword>
<evidence type="ECO:0000256" key="2">
    <source>
        <dbReference type="ARBA" id="ARBA00004906"/>
    </source>
</evidence>
<dbReference type="RefSeq" id="XP_022287530.1">
    <property type="nucleotide sequence ID" value="XM_022431822.1"/>
</dbReference>
<dbReference type="GO" id="GO:0061630">
    <property type="term" value="F:ubiquitin protein ligase activity"/>
    <property type="evidence" value="ECO:0007669"/>
    <property type="project" value="UniProtKB-EC"/>
</dbReference>
<protein>
    <recommendedName>
        <fullName evidence="3">HECT-type E3 ubiquitin transferase</fullName>
        <ecNumber evidence="3">2.3.2.26</ecNumber>
    </recommendedName>
</protein>
<dbReference type="Gene3D" id="3.90.1750.10">
    <property type="entry name" value="Hect, E3 ligase catalytic domains"/>
    <property type="match status" value="1"/>
</dbReference>
<evidence type="ECO:0000256" key="6">
    <source>
        <dbReference type="PROSITE-ProRule" id="PRU00104"/>
    </source>
</evidence>
<gene>
    <name evidence="9" type="primary">LOC111100171</name>
</gene>
<dbReference type="PANTHER" id="PTHR11254">
    <property type="entry name" value="HECT DOMAIN UBIQUITIN-PROTEIN LIGASE"/>
    <property type="match status" value="1"/>
</dbReference>
<evidence type="ECO:0000313" key="9">
    <source>
        <dbReference type="RefSeq" id="XP_022287530.1"/>
    </source>
</evidence>
<evidence type="ECO:0000256" key="1">
    <source>
        <dbReference type="ARBA" id="ARBA00000885"/>
    </source>
</evidence>
<name>A0A8B8A8P3_CRAVI</name>